<evidence type="ECO:0000313" key="2">
    <source>
        <dbReference type="RefSeq" id="XP_024932500.1"/>
    </source>
</evidence>
<accession>A0A6P6GFL7</accession>
<dbReference type="AlphaFoldDB" id="A0A6P6GFL7"/>
<dbReference type="Proteomes" id="UP001652623">
    <property type="component" value="Chromosome 7"/>
</dbReference>
<evidence type="ECO:0000313" key="1">
    <source>
        <dbReference type="Proteomes" id="UP001652623"/>
    </source>
</evidence>
<proteinExistence type="predicted"/>
<keyword evidence="1" id="KW-1185">Reference proteome</keyword>
<protein>
    <submittedName>
        <fullName evidence="2">Uncharacterized protein LOC112492597</fullName>
    </submittedName>
</protein>
<dbReference type="GeneID" id="112492597"/>
<reference evidence="2" key="1">
    <citation type="submission" date="2025-08" db="UniProtKB">
        <authorList>
            <consortium name="RefSeq"/>
        </authorList>
    </citation>
    <scope>IDENTIFICATION</scope>
    <source>
        <tissue evidence="2">Seedling</tissue>
    </source>
</reference>
<organism evidence="1 2">
    <name type="scientific">Ziziphus jujuba</name>
    <name type="common">Chinese jujube</name>
    <name type="synonym">Ziziphus sativa</name>
    <dbReference type="NCBI Taxonomy" id="326968"/>
    <lineage>
        <taxon>Eukaryota</taxon>
        <taxon>Viridiplantae</taxon>
        <taxon>Streptophyta</taxon>
        <taxon>Embryophyta</taxon>
        <taxon>Tracheophyta</taxon>
        <taxon>Spermatophyta</taxon>
        <taxon>Magnoliopsida</taxon>
        <taxon>eudicotyledons</taxon>
        <taxon>Gunneridae</taxon>
        <taxon>Pentapetalae</taxon>
        <taxon>rosids</taxon>
        <taxon>fabids</taxon>
        <taxon>Rosales</taxon>
        <taxon>Rhamnaceae</taxon>
        <taxon>Paliureae</taxon>
        <taxon>Ziziphus</taxon>
    </lineage>
</organism>
<dbReference type="InParanoid" id="A0A6P6GFL7"/>
<name>A0A6P6GFL7_ZIZJJ</name>
<dbReference type="RefSeq" id="XP_024932500.1">
    <property type="nucleotide sequence ID" value="XM_025076732.3"/>
</dbReference>
<gene>
    <name evidence="2" type="primary">LOC112492597</name>
</gene>
<dbReference type="KEGG" id="zju:112492597"/>
<sequence>MEIDDVSCRRRSSYFSGCMMSPLCFSVHEDQTEYSRIDYCNSSQSKRRQRWRNFLKRLVRDSKTIYGSKPTSFKYDAVSYSQNFDEGFHSDQEPRRHSQVFPVVRWDLVEAEPAHLKPHQKYC</sequence>